<feature type="region of interest" description="Disordered" evidence="2">
    <location>
        <begin position="1"/>
        <end position="24"/>
    </location>
</feature>
<name>A0A3N0YLI3_ANAGA</name>
<organism evidence="3 4">
    <name type="scientific">Anabarilius grahami</name>
    <name type="common">Kanglang fish</name>
    <name type="synonym">Barilius grahami</name>
    <dbReference type="NCBI Taxonomy" id="495550"/>
    <lineage>
        <taxon>Eukaryota</taxon>
        <taxon>Metazoa</taxon>
        <taxon>Chordata</taxon>
        <taxon>Craniata</taxon>
        <taxon>Vertebrata</taxon>
        <taxon>Euteleostomi</taxon>
        <taxon>Actinopterygii</taxon>
        <taxon>Neopterygii</taxon>
        <taxon>Teleostei</taxon>
        <taxon>Ostariophysi</taxon>
        <taxon>Cypriniformes</taxon>
        <taxon>Xenocyprididae</taxon>
        <taxon>Xenocypridinae</taxon>
        <taxon>Xenocypridinae incertae sedis</taxon>
        <taxon>Anabarilius</taxon>
    </lineage>
</organism>
<feature type="coiled-coil region" evidence="1">
    <location>
        <begin position="81"/>
        <end position="115"/>
    </location>
</feature>
<dbReference type="Proteomes" id="UP000281406">
    <property type="component" value="Unassembled WGS sequence"/>
</dbReference>
<feature type="compositionally biased region" description="Basic and acidic residues" evidence="2">
    <location>
        <begin position="11"/>
        <end position="20"/>
    </location>
</feature>
<dbReference type="AlphaFoldDB" id="A0A3N0YLI3"/>
<dbReference type="Gene3D" id="3.30.70.1820">
    <property type="entry name" value="L1 transposable element, RRM domain"/>
    <property type="match status" value="1"/>
</dbReference>
<evidence type="ECO:0000313" key="3">
    <source>
        <dbReference type="EMBL" id="ROL46741.1"/>
    </source>
</evidence>
<dbReference type="EMBL" id="RJVU01037189">
    <property type="protein sequence ID" value="ROL46741.1"/>
    <property type="molecule type" value="Genomic_DNA"/>
</dbReference>
<accession>A0A3N0YLI3</accession>
<evidence type="ECO:0000313" key="4">
    <source>
        <dbReference type="Proteomes" id="UP000281406"/>
    </source>
</evidence>
<keyword evidence="1" id="KW-0175">Coiled coil</keyword>
<reference evidence="3 4" key="1">
    <citation type="submission" date="2018-10" db="EMBL/GenBank/DDBJ databases">
        <title>Genome assembly for a Yunnan-Guizhou Plateau 3E fish, Anabarilius grahami (Regan), and its evolutionary and genetic applications.</title>
        <authorList>
            <person name="Jiang W."/>
        </authorList>
    </citation>
    <scope>NUCLEOTIDE SEQUENCE [LARGE SCALE GENOMIC DNA]</scope>
    <source>
        <strain evidence="3">AG-KIZ</strain>
        <tissue evidence="3">Muscle</tissue>
    </source>
</reference>
<dbReference type="Gene3D" id="1.20.5.340">
    <property type="match status" value="1"/>
</dbReference>
<protein>
    <submittedName>
        <fullName evidence="3">LINE-1 type transposase domain-containing protein 1</fullName>
    </submittedName>
</protein>
<dbReference type="OrthoDB" id="10059413at2759"/>
<comment type="caution">
    <text evidence="3">The sequence shown here is derived from an EMBL/GenBank/DDBJ whole genome shotgun (WGS) entry which is preliminary data.</text>
</comment>
<dbReference type="PANTHER" id="PTHR11505">
    <property type="entry name" value="L1 TRANSPOSABLE ELEMENT-RELATED"/>
    <property type="match status" value="1"/>
</dbReference>
<gene>
    <name evidence="3" type="ORF">DPX16_12634</name>
</gene>
<dbReference type="InterPro" id="IPR004244">
    <property type="entry name" value="Transposase_22"/>
</dbReference>
<evidence type="ECO:0000256" key="1">
    <source>
        <dbReference type="SAM" id="Coils"/>
    </source>
</evidence>
<sequence length="287" mass="32246">MGKNTKPGSAKKQETSSKDDDAFDMAAAPVPLTVEVFVSELEKSRRSSSDEFTALLNSSLSPLQTSLECIHSTLASHTTTISKMETALTDHSGRITELENKVISLKAKLTAASDLNATLGSAVDDLVSQSKQQNLRVVGFPEGIESRNPREFITDFFFKTMKDVLSVPPEIDRAHRSLAPKPLQGDRPRPIIVKFHRFLDKDTVLRWAKEHKEISYQGHTIKIYEDFSALVARKRAAFNRVKSSLYKKGIRFGMIYPARLRITHNGEHVFDTPEAAERYFQEHIQDG</sequence>
<evidence type="ECO:0000256" key="2">
    <source>
        <dbReference type="SAM" id="MobiDB-lite"/>
    </source>
</evidence>
<proteinExistence type="predicted"/>
<keyword evidence="4" id="KW-1185">Reference proteome</keyword>